<dbReference type="AlphaFoldDB" id="A0A8D5G419"/>
<dbReference type="KEGG" id="mpau:ZMTM_18570"/>
<sequence length="111" mass="12998">MIRQYPTYIALDIKDDSQIIEGEPARSDLWSPIDLANPFQMQHKQSLLQKKSDEEYSRKMELTYSKREQDQIKAVSKETAPKTKVVSIRKGPLDAKKLHEDAKWFNDNFDL</sequence>
<evidence type="ECO:0000313" key="2">
    <source>
        <dbReference type="Proteomes" id="UP000826722"/>
    </source>
</evidence>
<name>A0A8D5G419_9PROT</name>
<organism evidence="1 2">
    <name type="scientific">Methyloradius palustris</name>
    <dbReference type="NCBI Taxonomy" id="2778876"/>
    <lineage>
        <taxon>Bacteria</taxon>
        <taxon>Pseudomonadati</taxon>
        <taxon>Pseudomonadota</taxon>
        <taxon>Betaproteobacteria</taxon>
        <taxon>Nitrosomonadales</taxon>
        <taxon>Methylophilaceae</taxon>
        <taxon>Methyloradius</taxon>
    </lineage>
</organism>
<dbReference type="RefSeq" id="WP_221763667.1">
    <property type="nucleotide sequence ID" value="NZ_AP024110.1"/>
</dbReference>
<keyword evidence="2" id="KW-1185">Reference proteome</keyword>
<dbReference type="EMBL" id="AP024110">
    <property type="protein sequence ID" value="BCM25598.1"/>
    <property type="molecule type" value="Genomic_DNA"/>
</dbReference>
<protein>
    <submittedName>
        <fullName evidence="1">Uncharacterized protein</fullName>
    </submittedName>
</protein>
<gene>
    <name evidence="1" type="ORF">ZMTM_18570</name>
</gene>
<proteinExistence type="predicted"/>
<dbReference type="Proteomes" id="UP000826722">
    <property type="component" value="Chromosome"/>
</dbReference>
<reference evidence="1" key="1">
    <citation type="journal article" date="2021" name="Arch. Microbiol.">
        <title>Methyloradius palustris gen. nov., sp. nov., a methanol-oxidizing bacterium isolated from snow.</title>
        <authorList>
            <person name="Miyadera T."/>
            <person name="Kojima H."/>
            <person name="Fukui M."/>
        </authorList>
    </citation>
    <scope>NUCLEOTIDE SEQUENCE</scope>
    <source>
        <strain evidence="1">Zm11</strain>
    </source>
</reference>
<accession>A0A8D5G419</accession>
<evidence type="ECO:0000313" key="1">
    <source>
        <dbReference type="EMBL" id="BCM25598.1"/>
    </source>
</evidence>